<organism evidence="3 4">
    <name type="scientific">Candidatus Schekmanbacteria bacterium GWA2_38_11</name>
    <dbReference type="NCBI Taxonomy" id="1817876"/>
    <lineage>
        <taxon>Bacteria</taxon>
        <taxon>Candidatus Schekmaniibacteriota</taxon>
    </lineage>
</organism>
<dbReference type="InterPro" id="IPR028098">
    <property type="entry name" value="Glyco_trans_4-like_N"/>
</dbReference>
<dbReference type="SUPFAM" id="SSF53756">
    <property type="entry name" value="UDP-Glycosyltransferase/glycogen phosphorylase"/>
    <property type="match status" value="1"/>
</dbReference>
<comment type="caution">
    <text evidence="3">The sequence shown here is derived from an EMBL/GenBank/DDBJ whole genome shotgun (WGS) entry which is preliminary data.</text>
</comment>
<dbReference type="CDD" id="cd03801">
    <property type="entry name" value="GT4_PimA-like"/>
    <property type="match status" value="1"/>
</dbReference>
<feature type="domain" description="Glycosyltransferase subfamily 4-like N-terminal" evidence="2">
    <location>
        <begin position="10"/>
        <end position="182"/>
    </location>
</feature>
<sequence>MAVSYYYSLVGGTQTVVKKLADKLSQRGHEVGILTMYVNKKGEVEWKMEEVFEQGIRVIRWPAKPISKTSGYLSRIGKKLFNILFIPKLNFYRIMRKYDILQFYDVNDLTFPFFSLFLNIPKVFFCATLAERFSFYKKNFFPRTILKKSADIFLVSNENTRRLLLELGIEEERTFSLHYGVDGEKYHPDFTKKEDDLLLFVGALEERKGVHVLLEALRFINQPIRLILAGPVRDGVYASGLLKRASELNKDTCHKIEFLNYLEEESLIDYYQRASIFVCPSLAEEFGIVTIEALACGTPVVASRAGGLPYAIKNGVHGFLTSPGNPEELASAIELLLRDPELRLKFGKEGSTYILKNNSWDRISKELEEITFKSFKIL</sequence>
<reference evidence="3 4" key="1">
    <citation type="journal article" date="2016" name="Nat. Commun.">
        <title>Thousands of microbial genomes shed light on interconnected biogeochemical processes in an aquifer system.</title>
        <authorList>
            <person name="Anantharaman K."/>
            <person name="Brown C.T."/>
            <person name="Hug L.A."/>
            <person name="Sharon I."/>
            <person name="Castelle C.J."/>
            <person name="Probst A.J."/>
            <person name="Thomas B.C."/>
            <person name="Singh A."/>
            <person name="Wilkins M.J."/>
            <person name="Karaoz U."/>
            <person name="Brodie E.L."/>
            <person name="Williams K.H."/>
            <person name="Hubbard S.S."/>
            <person name="Banfield J.F."/>
        </authorList>
    </citation>
    <scope>NUCLEOTIDE SEQUENCE [LARGE SCALE GENOMIC DNA]</scope>
</reference>
<proteinExistence type="predicted"/>
<accession>A0A1F7RBS5</accession>
<dbReference type="InterPro" id="IPR001296">
    <property type="entry name" value="Glyco_trans_1"/>
</dbReference>
<dbReference type="EMBL" id="MGDB01000141">
    <property type="protein sequence ID" value="OGL38678.1"/>
    <property type="molecule type" value="Genomic_DNA"/>
</dbReference>
<gene>
    <name evidence="3" type="ORF">A2042_06050</name>
</gene>
<dbReference type="Pfam" id="PF00534">
    <property type="entry name" value="Glycos_transf_1"/>
    <property type="match status" value="1"/>
</dbReference>
<dbReference type="AlphaFoldDB" id="A0A1F7RBS5"/>
<dbReference type="PANTHER" id="PTHR45947">
    <property type="entry name" value="SULFOQUINOVOSYL TRANSFERASE SQD2"/>
    <property type="match status" value="1"/>
</dbReference>
<evidence type="ECO:0008006" key="5">
    <source>
        <dbReference type="Google" id="ProtNLM"/>
    </source>
</evidence>
<dbReference type="Proteomes" id="UP000178526">
    <property type="component" value="Unassembled WGS sequence"/>
</dbReference>
<evidence type="ECO:0000259" key="2">
    <source>
        <dbReference type="Pfam" id="PF13439"/>
    </source>
</evidence>
<dbReference type="GO" id="GO:0016757">
    <property type="term" value="F:glycosyltransferase activity"/>
    <property type="evidence" value="ECO:0007669"/>
    <property type="project" value="InterPro"/>
</dbReference>
<protein>
    <recommendedName>
        <fullName evidence="5">Glycosyl transferase family 1 domain-containing protein</fullName>
    </recommendedName>
</protein>
<feature type="domain" description="Glycosyl transferase family 1" evidence="1">
    <location>
        <begin position="189"/>
        <end position="350"/>
    </location>
</feature>
<dbReference type="PANTHER" id="PTHR45947:SF3">
    <property type="entry name" value="SULFOQUINOVOSYL TRANSFERASE SQD2"/>
    <property type="match status" value="1"/>
</dbReference>
<evidence type="ECO:0000313" key="3">
    <source>
        <dbReference type="EMBL" id="OGL38678.1"/>
    </source>
</evidence>
<name>A0A1F7RBS5_9BACT</name>
<evidence type="ECO:0000259" key="1">
    <source>
        <dbReference type="Pfam" id="PF00534"/>
    </source>
</evidence>
<dbReference type="Pfam" id="PF13439">
    <property type="entry name" value="Glyco_transf_4"/>
    <property type="match status" value="1"/>
</dbReference>
<dbReference type="InterPro" id="IPR050194">
    <property type="entry name" value="Glycosyltransferase_grp1"/>
</dbReference>
<dbReference type="Gene3D" id="3.40.50.2000">
    <property type="entry name" value="Glycogen Phosphorylase B"/>
    <property type="match status" value="2"/>
</dbReference>
<evidence type="ECO:0000313" key="4">
    <source>
        <dbReference type="Proteomes" id="UP000178526"/>
    </source>
</evidence>